<proteinExistence type="predicted"/>
<dbReference type="AlphaFoldDB" id="A0A8C0RJ36"/>
<sequence length="72" mass="7675">MRVTGHTAAWCCPRPNRSRGASSCVTPEMTLPSSLSLSQVGRPLGCPAQHLARSRCPWIGARPKSCAGKREG</sequence>
<evidence type="ECO:0000313" key="2">
    <source>
        <dbReference type="Proteomes" id="UP000694429"/>
    </source>
</evidence>
<protein>
    <submittedName>
        <fullName evidence="1">Uncharacterized protein</fullName>
    </submittedName>
</protein>
<organism evidence="1 2">
    <name type="scientific">Canis lupus familiaris</name>
    <name type="common">Dog</name>
    <name type="synonym">Canis familiaris</name>
    <dbReference type="NCBI Taxonomy" id="9615"/>
    <lineage>
        <taxon>Eukaryota</taxon>
        <taxon>Metazoa</taxon>
        <taxon>Chordata</taxon>
        <taxon>Craniata</taxon>
        <taxon>Vertebrata</taxon>
        <taxon>Euteleostomi</taxon>
        <taxon>Mammalia</taxon>
        <taxon>Eutheria</taxon>
        <taxon>Laurasiatheria</taxon>
        <taxon>Carnivora</taxon>
        <taxon>Caniformia</taxon>
        <taxon>Canidae</taxon>
        <taxon>Canis</taxon>
    </lineage>
</organism>
<name>A0A8C0RJ36_CANLF</name>
<reference evidence="1" key="2">
    <citation type="submission" date="2025-08" db="UniProtKB">
        <authorList>
            <consortium name="Ensembl"/>
        </authorList>
    </citation>
    <scope>IDENTIFICATION</scope>
</reference>
<evidence type="ECO:0000313" key="1">
    <source>
        <dbReference type="Ensembl" id="ENSCAFP00030020967.1"/>
    </source>
</evidence>
<dbReference type="Proteomes" id="UP000694429">
    <property type="component" value="Chromosome 37"/>
</dbReference>
<accession>A0A8C0RJ36</accession>
<dbReference type="Ensembl" id="ENSCAFT00030024051.1">
    <property type="protein sequence ID" value="ENSCAFP00030020967.1"/>
    <property type="gene ID" value="ENSCAFG00030013005.1"/>
</dbReference>
<reference evidence="1" key="1">
    <citation type="submission" date="2019-03" db="EMBL/GenBank/DDBJ databases">
        <authorList>
            <person name="Warren W.C."/>
            <person name="Johnson G.S."/>
        </authorList>
    </citation>
    <scope>NUCLEOTIDE SEQUENCE [LARGE SCALE GENOMIC DNA]</scope>
    <source>
        <strain evidence="1">Basenji</strain>
    </source>
</reference>